<evidence type="ECO:0000313" key="5">
    <source>
        <dbReference type="Proteomes" id="UP000053201"/>
    </source>
</evidence>
<evidence type="ECO:0000259" key="1">
    <source>
        <dbReference type="Pfam" id="PF14961"/>
    </source>
</evidence>
<feature type="domain" description="BROMI N-terminal" evidence="2">
    <location>
        <begin position="74"/>
        <end position="158"/>
    </location>
</feature>
<keyword evidence="5" id="KW-1185">Reference proteome</keyword>
<dbReference type="InParanoid" id="A0A0L0HWA3"/>
<dbReference type="Pfam" id="PF23440">
    <property type="entry name" value="BROMI_C"/>
    <property type="match status" value="1"/>
</dbReference>
<dbReference type="SUPFAM" id="SSF47923">
    <property type="entry name" value="Ypt/Rab-GAP domain of gyp1p"/>
    <property type="match status" value="1"/>
</dbReference>
<dbReference type="Proteomes" id="UP000053201">
    <property type="component" value="Unassembled WGS sequence"/>
</dbReference>
<dbReference type="GeneID" id="27692007"/>
<dbReference type="Pfam" id="PF14961">
    <property type="entry name" value="BROMI"/>
    <property type="match status" value="2"/>
</dbReference>
<sequence length="1388" mass="154177">MFTPFRRRDSDKAAASSEYLPGGLVGDATLRMVAAQNAMTSQPNSINVSKRETVEFVRRCLATTSSIPKGRRLDALVGLERLDENFHRYAFVRHLQRRIDAFISPALETHLRLTQDSAVASNLERVVPAVVEQIMTSPDYAALVAEVTDEAAATVTDILHSENTLNAIPARNEEPWQPRTSENRRASFDFSTQSNSTNDSTCGSLSLTHSPALDDIRTVTSNLLAHNSVDTRVAAIHRLASYPSADLLCGEFWKDTKEGLAIALSDADPRVVIVGLRVLARAFKAAPPHMTGDIYLCLVMHLKNAFTTGPHRKIADGLLIEDPKVKLTLRKFRLLNQFQKEITSCWIRYPESHIKDIMIATFQLLSPSLSPGKPSGTFPSAIIDATTDTSALYITPLHYLSILDTRASWFEKWMISQFGRSQVISAFVETGLLANFAAQFLGHAATLLHTASALAQASDEVLVMDVEATEDPDDLALRKKIIMDDIKYAHFLHVLVVLSKLSVFDGGRQCFPIRVEKGLLGSGGPALIGLLTDSTNAELEFGEGTSISLSIRGFTKILIKLMCHCSRAGLSVNGQEDIDKHQDVEGLKLSKFISRLLKDVTVIDKECDQRLFKNDILQELIEPLRLVTEGKKGTRLLEEGSLLDIAETLSNIVATDDGRRFVLQMEGGNVCSDNNADTSLPVHKNPNPTSLLEAVVALVKQTVSTAFSSPRFIKLVGAYVFFLRQLYRTCDGLRRLQQYKLHEVLAKTLEDAKWKNDQHADISMLRKEWSAIAVDNLLNFAGTPKGVLLLQLSGSMVPCVAYMFHRYEKKMQVSKCEKFGYGVLVSQISTTKPGMQALYATGLIRSFFSDLWAVLEYDGSLDTAIPHAEPLDDHITKKMIANLLKAFASFPGLIAILEAEHGKAMGKETLHYLMNCIILGKADNHAGDGPADVIEESHLIGLRILKLLTSSLDSFILLQSYFKFQESLLAMQRFAHTDGTSTCVIDEATLLRTHILVATYAVGGPEERILPPTQLHEALSRATCMVTQFPIPKQYMPDRTIQSVASLRACSELREAAFKLDTSPTDIALSDMQKTAWNLIRNGALSADYLGLGSVLLEIQRALKKLPESKRAAFGWNLLPNGIGPDGNVKVTCEKVTECDIIGVRLATRYAMRYLPSKSEEAVHQDLTDLLQRCRSMLKSYRIPQPMLGSADTGFNGFDWFLSTMYILTDGNVSTVTEFAIGFLTFMPSMYVWPQRSYGCTPSTGDRVEIPLIYSTCCHLIEWILETELPSVFSAFTLSGCTPSQICQRWLRELFWNVLPLSEIANYVLLCMALGIDYQVYYCISLLRHNASHVLRATREQELITFLNEGHHVGALFSTGQYLMYMGDLEKKYRHIVLQEMTSAVGLH</sequence>
<protein>
    <submittedName>
        <fullName evidence="4">Uncharacterized protein</fullName>
    </submittedName>
</protein>
<reference evidence="4 5" key="1">
    <citation type="submission" date="2009-08" db="EMBL/GenBank/DDBJ databases">
        <title>The Genome Sequence of Spizellomyces punctatus strain DAOM BR117.</title>
        <authorList>
            <consortium name="The Broad Institute Genome Sequencing Platform"/>
            <person name="Russ C."/>
            <person name="Cuomo C."/>
            <person name="Shea T."/>
            <person name="Young S.K."/>
            <person name="Zeng Q."/>
            <person name="Koehrsen M."/>
            <person name="Haas B."/>
            <person name="Borodovsky M."/>
            <person name="Guigo R."/>
            <person name="Alvarado L."/>
            <person name="Berlin A."/>
            <person name="Bochicchio J."/>
            <person name="Borenstein D."/>
            <person name="Chapman S."/>
            <person name="Chen Z."/>
            <person name="Engels R."/>
            <person name="Freedman E."/>
            <person name="Gellesch M."/>
            <person name="Goldberg J."/>
            <person name="Griggs A."/>
            <person name="Gujja S."/>
            <person name="Heiman D."/>
            <person name="Hepburn T."/>
            <person name="Howarth C."/>
            <person name="Jen D."/>
            <person name="Larson L."/>
            <person name="Lewis B."/>
            <person name="Mehta T."/>
            <person name="Park D."/>
            <person name="Pearson M."/>
            <person name="Roberts A."/>
            <person name="Saif S."/>
            <person name="Shenoy N."/>
            <person name="Sisk P."/>
            <person name="Stolte C."/>
            <person name="Sykes S."/>
            <person name="Thomson T."/>
            <person name="Walk T."/>
            <person name="White J."/>
            <person name="Yandava C."/>
            <person name="Burger G."/>
            <person name="Gray M.W."/>
            <person name="Holland P.W.H."/>
            <person name="King N."/>
            <person name="Lang F.B.F."/>
            <person name="Roger A.J."/>
            <person name="Ruiz-Trillo I."/>
            <person name="Lander E."/>
            <person name="Nusbaum C."/>
        </authorList>
    </citation>
    <scope>NUCLEOTIDE SEQUENCE [LARGE SCALE GENOMIC DNA]</scope>
    <source>
        <strain evidence="4 5">DAOM BR117</strain>
    </source>
</reference>
<dbReference type="OrthoDB" id="1668230at2759"/>
<feature type="domain" description="BROMI C-terminal Rab TBC-like" evidence="3">
    <location>
        <begin position="949"/>
        <end position="1382"/>
    </location>
</feature>
<dbReference type="Gene3D" id="1.10.472.80">
    <property type="entry name" value="Ypt/Rab-GAP domain of gyp1p, domain 3"/>
    <property type="match status" value="1"/>
</dbReference>
<dbReference type="OMA" id="ECVTFMS"/>
<dbReference type="RefSeq" id="XP_016613229.1">
    <property type="nucleotide sequence ID" value="XM_016757027.1"/>
</dbReference>
<dbReference type="InterPro" id="IPR055392">
    <property type="entry name" value="BROMI_C"/>
</dbReference>
<dbReference type="InterPro" id="IPR035969">
    <property type="entry name" value="Rab-GAP_TBC_sf"/>
</dbReference>
<dbReference type="InterPro" id="IPR039156">
    <property type="entry name" value="PHAF1/BROMI"/>
</dbReference>
<evidence type="ECO:0000313" key="4">
    <source>
        <dbReference type="EMBL" id="KND05190.1"/>
    </source>
</evidence>
<dbReference type="Pfam" id="PF23431">
    <property type="entry name" value="BROMI_N"/>
    <property type="match status" value="1"/>
</dbReference>
<name>A0A0L0HWA3_SPIPD</name>
<accession>A0A0L0HWA3</accession>
<evidence type="ECO:0000259" key="3">
    <source>
        <dbReference type="Pfam" id="PF23440"/>
    </source>
</evidence>
<gene>
    <name evidence="4" type="ORF">SPPG_08882</name>
</gene>
<dbReference type="PANTHER" id="PTHR13465:SF3">
    <property type="entry name" value="PROTEIN BROAD-MINDED"/>
    <property type="match status" value="1"/>
</dbReference>
<dbReference type="EMBL" id="KQ257450">
    <property type="protein sequence ID" value="KND05190.1"/>
    <property type="molecule type" value="Genomic_DNA"/>
</dbReference>
<dbReference type="InterPro" id="IPR032735">
    <property type="entry name" value="BROMI_M"/>
</dbReference>
<feature type="domain" description="BROMI middle region" evidence="1">
    <location>
        <begin position="581"/>
        <end position="890"/>
    </location>
</feature>
<proteinExistence type="predicted"/>
<organism evidence="4 5">
    <name type="scientific">Spizellomyces punctatus (strain DAOM BR117)</name>
    <dbReference type="NCBI Taxonomy" id="645134"/>
    <lineage>
        <taxon>Eukaryota</taxon>
        <taxon>Fungi</taxon>
        <taxon>Fungi incertae sedis</taxon>
        <taxon>Chytridiomycota</taxon>
        <taxon>Chytridiomycota incertae sedis</taxon>
        <taxon>Chytridiomycetes</taxon>
        <taxon>Spizellomycetales</taxon>
        <taxon>Spizellomycetaceae</taxon>
        <taxon>Spizellomyces</taxon>
    </lineage>
</organism>
<dbReference type="InterPro" id="IPR055391">
    <property type="entry name" value="BROMI_N"/>
</dbReference>
<feature type="domain" description="BROMI middle region" evidence="1">
    <location>
        <begin position="217"/>
        <end position="517"/>
    </location>
</feature>
<dbReference type="STRING" id="645134.A0A0L0HWA3"/>
<dbReference type="PANTHER" id="PTHR13465">
    <property type="entry name" value="UPF0183 PROTEIN"/>
    <property type="match status" value="1"/>
</dbReference>
<dbReference type="VEuPathDB" id="FungiDB:SPPG_08882"/>
<evidence type="ECO:0000259" key="2">
    <source>
        <dbReference type="Pfam" id="PF23431"/>
    </source>
</evidence>
<dbReference type="eggNOG" id="ENOG502QR93">
    <property type="taxonomic scope" value="Eukaryota"/>
</dbReference>
<dbReference type="GO" id="GO:1905515">
    <property type="term" value="P:non-motile cilium assembly"/>
    <property type="evidence" value="ECO:0007669"/>
    <property type="project" value="TreeGrafter"/>
</dbReference>